<dbReference type="PANTHER" id="PTHR42899:SF1">
    <property type="entry name" value="SPERMATOGENESIS-ASSOCIATED PROTEIN 20"/>
    <property type="match status" value="1"/>
</dbReference>
<evidence type="ECO:0000313" key="3">
    <source>
        <dbReference type="Proteomes" id="UP000585609"/>
    </source>
</evidence>
<reference evidence="3 4" key="1">
    <citation type="journal article" date="2020" name="Front. Microbiol.">
        <title>Single-cell genomics of novel Actinobacteria with the Wood-Ljungdahl pathway discovered in a serpentinizing system.</title>
        <authorList>
            <person name="Merino N."/>
            <person name="Kawai M."/>
            <person name="Boyd E.S."/>
            <person name="Colman D.R."/>
            <person name="McGlynn S.E."/>
            <person name="Nealson K.H."/>
            <person name="Kurokawa K."/>
            <person name="Hongoh Y."/>
        </authorList>
    </citation>
    <scope>NUCLEOTIDE SEQUENCE [LARGE SCALE GENOMIC DNA]</scope>
    <source>
        <strain evidence="1 3">S09_30</strain>
        <strain evidence="2 4">S34</strain>
    </source>
</reference>
<sequence length="429" mass="48180">MAAMVLPILHSIVAVLTSKTRGDGTREPLVLDILKQAYLTLKKDFDEENGGFSLAPKFPQPLGLEFLLRYFHRTQDEKASEMVEVTLEKMAKGGIYDQIGGGFHRYATDNNWLVPHFEKMLYDNALLSRVYLHAYLVTDKQLFRCVAEETIDYVLREMTAPGGGFFSTQDADSEGMEGKYYLWTPDEIFDVVGKENGQIVADYFSVTADGKAELDGYLDDYAMVIDGLLTLHEATFGGEWLRQAITLARIMVEQFWDEATGAFYDTGERHENLFVRPQSTFDSALPSGASMAIMVLLKLGRLTDNHKFEQIAARALRSVRELMLQHPLGFSNWLCALDFYLSEPRQIAIIGSIDNPATSALLHTLRTTWLPNKVVAAYDPADPTSVSELKLLENRGMINNQPTVYVCHRYSCQKPVTDSVSLSAQLRGD</sequence>
<keyword evidence="4" id="KW-1185">Reference proteome</keyword>
<dbReference type="InterPro" id="IPR024705">
    <property type="entry name" value="Ssp411"/>
</dbReference>
<comment type="caution">
    <text evidence="2">The sequence shown here is derived from an EMBL/GenBank/DDBJ whole genome shotgun (WGS) entry which is preliminary data.</text>
</comment>
<evidence type="ECO:0008006" key="5">
    <source>
        <dbReference type="Google" id="ProtNLM"/>
    </source>
</evidence>
<evidence type="ECO:0000313" key="2">
    <source>
        <dbReference type="EMBL" id="GFP30054.1"/>
    </source>
</evidence>
<organism evidence="2 4">
    <name type="scientific">Candidatus Hakubella thermalkaliphila</name>
    <dbReference type="NCBI Taxonomy" id="2754717"/>
    <lineage>
        <taxon>Bacteria</taxon>
        <taxon>Bacillati</taxon>
        <taxon>Actinomycetota</taxon>
        <taxon>Actinomycetota incertae sedis</taxon>
        <taxon>Candidatus Hakubellales</taxon>
        <taxon>Candidatus Hakubellaceae</taxon>
        <taxon>Candidatus Hakubella</taxon>
    </lineage>
</organism>
<evidence type="ECO:0000313" key="4">
    <source>
        <dbReference type="Proteomes" id="UP000588083"/>
    </source>
</evidence>
<dbReference type="GO" id="GO:0005975">
    <property type="term" value="P:carbohydrate metabolic process"/>
    <property type="evidence" value="ECO:0007669"/>
    <property type="project" value="InterPro"/>
</dbReference>
<accession>A0A6V8PEI9</accession>
<dbReference type="AlphaFoldDB" id="A0A6V8PEI9"/>
<dbReference type="InterPro" id="IPR008928">
    <property type="entry name" value="6-hairpin_glycosidase_sf"/>
</dbReference>
<proteinExistence type="predicted"/>
<gene>
    <name evidence="1" type="ORF">HKBW3S09_00445</name>
    <name evidence="2" type="ORF">HKBW3S34_00974</name>
</gene>
<dbReference type="Proteomes" id="UP000585609">
    <property type="component" value="Unassembled WGS sequence"/>
</dbReference>
<dbReference type="EMBL" id="BLRW01000038">
    <property type="protein sequence ID" value="GFP22978.1"/>
    <property type="molecule type" value="Genomic_DNA"/>
</dbReference>
<dbReference type="PANTHER" id="PTHR42899">
    <property type="entry name" value="SPERMATOGENESIS-ASSOCIATED PROTEIN 20"/>
    <property type="match status" value="1"/>
</dbReference>
<dbReference type="EMBL" id="BLRZ01000038">
    <property type="protein sequence ID" value="GFP30054.1"/>
    <property type="molecule type" value="Genomic_DNA"/>
</dbReference>
<evidence type="ECO:0000313" key="1">
    <source>
        <dbReference type="EMBL" id="GFP22978.1"/>
    </source>
</evidence>
<protein>
    <recommendedName>
        <fullName evidence="5">DUF255 domain-containing protein</fullName>
    </recommendedName>
</protein>
<dbReference type="SUPFAM" id="SSF48208">
    <property type="entry name" value="Six-hairpin glycosidases"/>
    <property type="match status" value="1"/>
</dbReference>
<dbReference type="Proteomes" id="UP000588083">
    <property type="component" value="Unassembled WGS sequence"/>
</dbReference>
<name>A0A6V8PEI9_9ACTN</name>